<reference evidence="10" key="2">
    <citation type="submission" date="2023-07" db="EMBL/GenBank/DDBJ databases">
        <title>Duganella aceri sp. nov., isolated from tree sap.</title>
        <authorList>
            <person name="Kim I.S."/>
        </authorList>
    </citation>
    <scope>NUCLEOTIDE SEQUENCE [LARGE SCALE GENOMIC DNA]</scope>
    <source>
        <strain evidence="10">SAP-35</strain>
    </source>
</reference>
<comment type="caution">
    <text evidence="9">The sequence shown here is derived from an EMBL/GenBank/DDBJ whole genome shotgun (WGS) entry which is preliminary data.</text>
</comment>
<evidence type="ECO:0000313" key="10">
    <source>
        <dbReference type="Proteomes" id="UP000666369"/>
    </source>
</evidence>
<dbReference type="Pfam" id="PF00733">
    <property type="entry name" value="Asn_synthase"/>
    <property type="match status" value="1"/>
</dbReference>
<dbReference type="Gene3D" id="3.40.50.620">
    <property type="entry name" value="HUPs"/>
    <property type="match status" value="1"/>
</dbReference>
<dbReference type="RefSeq" id="WP_166107022.1">
    <property type="nucleotide sequence ID" value="NZ_JAADJT010000011.1"/>
</dbReference>
<dbReference type="CDD" id="cd01991">
    <property type="entry name" value="Asn_synthase_B_C"/>
    <property type="match status" value="1"/>
</dbReference>
<dbReference type="Pfam" id="PF13537">
    <property type="entry name" value="GATase_7"/>
    <property type="match status" value="1"/>
</dbReference>
<dbReference type="PANTHER" id="PTHR43284">
    <property type="entry name" value="ASPARAGINE SYNTHETASE (GLUTAMINE-HYDROLYZING)"/>
    <property type="match status" value="1"/>
</dbReference>
<evidence type="ECO:0000256" key="3">
    <source>
        <dbReference type="ARBA" id="ARBA00012737"/>
    </source>
</evidence>
<keyword evidence="4" id="KW-0547">Nucleotide-binding</keyword>
<evidence type="ECO:0000256" key="4">
    <source>
        <dbReference type="ARBA" id="ARBA00022741"/>
    </source>
</evidence>
<dbReference type="InterPro" id="IPR006426">
    <property type="entry name" value="Asn_synth_AEB"/>
</dbReference>
<proteinExistence type="inferred from homology"/>
<organism evidence="9 10">
    <name type="scientific">Duganella aceris</name>
    <dbReference type="NCBI Taxonomy" id="2703883"/>
    <lineage>
        <taxon>Bacteria</taxon>
        <taxon>Pseudomonadati</taxon>
        <taxon>Pseudomonadota</taxon>
        <taxon>Betaproteobacteria</taxon>
        <taxon>Burkholderiales</taxon>
        <taxon>Oxalobacteraceae</taxon>
        <taxon>Telluria group</taxon>
        <taxon>Duganella</taxon>
    </lineage>
</organism>
<evidence type="ECO:0000313" key="9">
    <source>
        <dbReference type="EMBL" id="NGZ87110.1"/>
    </source>
</evidence>
<evidence type="ECO:0000256" key="5">
    <source>
        <dbReference type="ARBA" id="ARBA00022840"/>
    </source>
</evidence>
<dbReference type="InterPro" id="IPR051786">
    <property type="entry name" value="ASN_synthetase/amidase"/>
</dbReference>
<comment type="similarity">
    <text evidence="2">Belongs to the asparagine synthetase family.</text>
</comment>
<evidence type="ECO:0000256" key="2">
    <source>
        <dbReference type="ARBA" id="ARBA00005752"/>
    </source>
</evidence>
<keyword evidence="10" id="KW-1185">Reference proteome</keyword>
<dbReference type="Gene3D" id="3.60.20.10">
    <property type="entry name" value="Glutamine Phosphoribosylpyrophosphate, subunit 1, domain 1"/>
    <property type="match status" value="1"/>
</dbReference>
<dbReference type="InterPro" id="IPR001962">
    <property type="entry name" value="Asn_synthase"/>
</dbReference>
<evidence type="ECO:0000259" key="7">
    <source>
        <dbReference type="Pfam" id="PF00733"/>
    </source>
</evidence>
<gene>
    <name evidence="9" type="ORF">GW587_22970</name>
</gene>
<reference evidence="9 10" key="1">
    <citation type="submission" date="2020-01" db="EMBL/GenBank/DDBJ databases">
        <authorList>
            <person name="Lee S.D."/>
        </authorList>
    </citation>
    <scope>NUCLEOTIDE SEQUENCE [LARGE SCALE GENOMIC DNA]</scope>
    <source>
        <strain evidence="9 10">SAP-35</strain>
    </source>
</reference>
<dbReference type="PANTHER" id="PTHR43284:SF1">
    <property type="entry name" value="ASPARAGINE SYNTHETASE"/>
    <property type="match status" value="1"/>
</dbReference>
<name>A0ABX0FRE3_9BURK</name>
<dbReference type="EMBL" id="JAADJT010000011">
    <property type="protein sequence ID" value="NGZ87110.1"/>
    <property type="molecule type" value="Genomic_DNA"/>
</dbReference>
<dbReference type="Proteomes" id="UP000666369">
    <property type="component" value="Unassembled WGS sequence"/>
</dbReference>
<dbReference type="InterPro" id="IPR017932">
    <property type="entry name" value="GATase_2_dom"/>
</dbReference>
<accession>A0ABX0FRE3</accession>
<feature type="domain" description="Glutamine amidotransferase type-2" evidence="8">
    <location>
        <begin position="74"/>
        <end position="145"/>
    </location>
</feature>
<comment type="pathway">
    <text evidence="1">Amino-acid biosynthesis; L-asparagine biosynthesis; L-asparagine from L-aspartate (L-Gln route): step 1/1.</text>
</comment>
<protein>
    <recommendedName>
        <fullName evidence="3">asparagine synthase (glutamine-hydrolyzing)</fullName>
        <ecNumber evidence="3">6.3.5.4</ecNumber>
    </recommendedName>
</protein>
<comment type="catalytic activity">
    <reaction evidence="6">
        <text>L-aspartate + L-glutamine + ATP + H2O = L-asparagine + L-glutamate + AMP + diphosphate + H(+)</text>
        <dbReference type="Rhea" id="RHEA:12228"/>
        <dbReference type="ChEBI" id="CHEBI:15377"/>
        <dbReference type="ChEBI" id="CHEBI:15378"/>
        <dbReference type="ChEBI" id="CHEBI:29985"/>
        <dbReference type="ChEBI" id="CHEBI:29991"/>
        <dbReference type="ChEBI" id="CHEBI:30616"/>
        <dbReference type="ChEBI" id="CHEBI:33019"/>
        <dbReference type="ChEBI" id="CHEBI:58048"/>
        <dbReference type="ChEBI" id="CHEBI:58359"/>
        <dbReference type="ChEBI" id="CHEBI:456215"/>
        <dbReference type="EC" id="6.3.5.4"/>
    </reaction>
</comment>
<dbReference type="InterPro" id="IPR014729">
    <property type="entry name" value="Rossmann-like_a/b/a_fold"/>
</dbReference>
<dbReference type="PIRSF" id="PIRSF001589">
    <property type="entry name" value="Asn_synthetase_glu-h"/>
    <property type="match status" value="1"/>
</dbReference>
<evidence type="ECO:0000259" key="8">
    <source>
        <dbReference type="Pfam" id="PF13537"/>
    </source>
</evidence>
<feature type="domain" description="Asparagine synthetase" evidence="7">
    <location>
        <begin position="220"/>
        <end position="602"/>
    </location>
</feature>
<evidence type="ECO:0000256" key="1">
    <source>
        <dbReference type="ARBA" id="ARBA00005187"/>
    </source>
</evidence>
<keyword evidence="5" id="KW-0067">ATP-binding</keyword>
<evidence type="ECO:0000256" key="6">
    <source>
        <dbReference type="ARBA" id="ARBA00048741"/>
    </source>
</evidence>
<dbReference type="EC" id="6.3.5.4" evidence="3"/>
<dbReference type="SUPFAM" id="SSF52402">
    <property type="entry name" value="Adenine nucleotide alpha hydrolases-like"/>
    <property type="match status" value="1"/>
</dbReference>
<dbReference type="InterPro" id="IPR029055">
    <property type="entry name" value="Ntn_hydrolases_N"/>
</dbReference>
<dbReference type="SUPFAM" id="SSF56235">
    <property type="entry name" value="N-terminal nucleophile aminohydrolases (Ntn hydrolases)"/>
    <property type="match status" value="1"/>
</dbReference>
<sequence length="628" mass="69729">MSGLCGYLNTVRDERGPRFLRRMAASMARFDSSPIHALTDGPAGVAVAACADGFSMHSRDGVLAAVWGRAALEGDTRQVAMRLTELWMVRGPMACADLSGPFAVCIVDGASGQVMLAVDRSGIHSMHYQSLPQCLLFGSSAAALRQHPDAHDELDRQALYHYLYFHMIPAPLTVYRGQQRLLPGEFLLYRRGRLERGSYWKMAYSERRELPFAVLKHQFLATLEHAVRQAAEGDGKVGAFLSGGTDSSTLAGMLGKITGQPASTYSIGFDVDGYDEMRYARIAARHFGTDHHEFYVTADDVMEAVPRLAAVSDQPFGNASAIPAYYCASMARADGVTRLLGGDGGDELFGGNERYARQAVFSRYEQLPSCLRQVLIEPLLFGLAGKLDLAPLRKARSYVEQALMPMPARLETYNLLRRYGAARVLHEDFLADVDTSAALDQLNARYSETHGLSQINRMQAIDLLYTLADNDLRKVRHACELAGVDAVFPFLNDDMLAFSSRLSPNAKLNGTRLRYFFKRALADHLPRPILRKKKHGFGLPFGHWLQSHAGLRELAFDSLNDLKRRRIVRAEFIDTLTRTLVREHPAYHGTMVWVLMMLEQWLCQHATRRASGFPADAAEIAADLAPKA</sequence>